<dbReference type="PANTHER" id="PTHR35008:SF4">
    <property type="entry name" value="BLL4482 PROTEIN"/>
    <property type="match status" value="1"/>
</dbReference>
<dbReference type="Gene3D" id="1.10.760.10">
    <property type="entry name" value="Cytochrome c-like domain"/>
    <property type="match status" value="1"/>
</dbReference>
<dbReference type="GO" id="GO:0020037">
    <property type="term" value="F:heme binding"/>
    <property type="evidence" value="ECO:0007669"/>
    <property type="project" value="InterPro"/>
</dbReference>
<dbReference type="Pfam" id="PF00034">
    <property type="entry name" value="Cytochrom_C"/>
    <property type="match status" value="1"/>
</dbReference>
<evidence type="ECO:0000313" key="7">
    <source>
        <dbReference type="Proteomes" id="UP000305398"/>
    </source>
</evidence>
<name>A0A5B8A4P9_9BACT</name>
<evidence type="ECO:0000256" key="2">
    <source>
        <dbReference type="ARBA" id="ARBA00022723"/>
    </source>
</evidence>
<evidence type="ECO:0000256" key="1">
    <source>
        <dbReference type="ARBA" id="ARBA00022617"/>
    </source>
</evidence>
<dbReference type="KEGG" id="hyj:FHG12_17040"/>
<dbReference type="PROSITE" id="PS51257">
    <property type="entry name" value="PROKAR_LIPOPROTEIN"/>
    <property type="match status" value="1"/>
</dbReference>
<dbReference type="PANTHER" id="PTHR35008">
    <property type="entry name" value="BLL4482 PROTEIN-RELATED"/>
    <property type="match status" value="1"/>
</dbReference>
<keyword evidence="1 4" id="KW-0349">Heme</keyword>
<evidence type="ECO:0000259" key="5">
    <source>
        <dbReference type="PROSITE" id="PS51007"/>
    </source>
</evidence>
<accession>A0A5B8A4P9</accession>
<dbReference type="GO" id="GO:0009055">
    <property type="term" value="F:electron transfer activity"/>
    <property type="evidence" value="ECO:0007669"/>
    <property type="project" value="InterPro"/>
</dbReference>
<protein>
    <submittedName>
        <fullName evidence="6">Cytochrome c</fullName>
    </submittedName>
</protein>
<proteinExistence type="predicted"/>
<feature type="domain" description="Cytochrome c" evidence="5">
    <location>
        <begin position="25"/>
        <end position="114"/>
    </location>
</feature>
<sequence length="139" mass="15295">MISRWLRLGGTAVLLGVLATGCFTERKNEGARLYKQTCANCHGEQGQGLRRLIPPLAGADYLKQHRAELPCLIRRGYKGQMVVNGVDYNQVMPGNEPLTDSQITNILNYIQTAWGNKGEVYTIREVSQQLGACNGSDGQ</sequence>
<evidence type="ECO:0000313" key="6">
    <source>
        <dbReference type="EMBL" id="QDA61696.1"/>
    </source>
</evidence>
<dbReference type="EMBL" id="CP040896">
    <property type="protein sequence ID" value="QDA61696.1"/>
    <property type="molecule type" value="Genomic_DNA"/>
</dbReference>
<evidence type="ECO:0000256" key="3">
    <source>
        <dbReference type="ARBA" id="ARBA00023004"/>
    </source>
</evidence>
<dbReference type="Proteomes" id="UP000305398">
    <property type="component" value="Chromosome"/>
</dbReference>
<dbReference type="GO" id="GO:0046872">
    <property type="term" value="F:metal ion binding"/>
    <property type="evidence" value="ECO:0007669"/>
    <property type="project" value="UniProtKB-KW"/>
</dbReference>
<dbReference type="InterPro" id="IPR009056">
    <property type="entry name" value="Cyt_c-like_dom"/>
</dbReference>
<dbReference type="AlphaFoldDB" id="A0A5B8A4P9"/>
<organism evidence="6 7">
    <name type="scientific">Hymenobacter jejuensis</name>
    <dbReference type="NCBI Taxonomy" id="2502781"/>
    <lineage>
        <taxon>Bacteria</taxon>
        <taxon>Pseudomonadati</taxon>
        <taxon>Bacteroidota</taxon>
        <taxon>Cytophagia</taxon>
        <taxon>Cytophagales</taxon>
        <taxon>Hymenobacteraceae</taxon>
        <taxon>Hymenobacter</taxon>
    </lineage>
</organism>
<evidence type="ECO:0000256" key="4">
    <source>
        <dbReference type="PROSITE-ProRule" id="PRU00433"/>
    </source>
</evidence>
<dbReference type="PROSITE" id="PS51007">
    <property type="entry name" value="CYTC"/>
    <property type="match status" value="1"/>
</dbReference>
<dbReference type="OrthoDB" id="9811395at2"/>
<reference evidence="6 7" key="1">
    <citation type="submission" date="2019-06" db="EMBL/GenBank/DDBJ databases">
        <authorList>
            <person name="Srinivasan S."/>
        </authorList>
    </citation>
    <scope>NUCLEOTIDE SEQUENCE [LARGE SCALE GENOMIC DNA]</scope>
    <source>
        <strain evidence="6 7">17J68-5</strain>
    </source>
</reference>
<dbReference type="SUPFAM" id="SSF46626">
    <property type="entry name" value="Cytochrome c"/>
    <property type="match status" value="1"/>
</dbReference>
<dbReference type="InterPro" id="IPR036909">
    <property type="entry name" value="Cyt_c-like_dom_sf"/>
</dbReference>
<keyword evidence="7" id="KW-1185">Reference proteome</keyword>
<dbReference type="InterPro" id="IPR051459">
    <property type="entry name" value="Cytochrome_c-type_DH"/>
</dbReference>
<keyword evidence="3 4" id="KW-0408">Iron</keyword>
<dbReference type="RefSeq" id="WP_139516870.1">
    <property type="nucleotide sequence ID" value="NZ_CP040896.1"/>
</dbReference>
<keyword evidence="2 4" id="KW-0479">Metal-binding</keyword>
<gene>
    <name evidence="6" type="ORF">FHG12_17040</name>
</gene>